<dbReference type="CDD" id="cd02883">
    <property type="entry name" value="NUDIX_Hydrolase"/>
    <property type="match status" value="1"/>
</dbReference>
<dbReference type="PROSITE" id="PS51462">
    <property type="entry name" value="NUDIX"/>
    <property type="match status" value="1"/>
</dbReference>
<dbReference type="PANTHER" id="PTHR43046">
    <property type="entry name" value="GDP-MANNOSE MANNOSYL HYDROLASE"/>
    <property type="match status" value="1"/>
</dbReference>
<name>A0A9P3F7K7_9PEZI</name>
<dbReference type="GO" id="GO:0016787">
    <property type="term" value="F:hydrolase activity"/>
    <property type="evidence" value="ECO:0007669"/>
    <property type="project" value="UniProtKB-KW"/>
</dbReference>
<evidence type="ECO:0000256" key="1">
    <source>
        <dbReference type="ARBA" id="ARBA00001946"/>
    </source>
</evidence>
<comment type="cofactor">
    <cofactor evidence="1">
        <name>Mg(2+)</name>
        <dbReference type="ChEBI" id="CHEBI:18420"/>
    </cofactor>
</comment>
<dbReference type="InterPro" id="IPR020084">
    <property type="entry name" value="NUDIX_hydrolase_CS"/>
</dbReference>
<gene>
    <name evidence="5" type="ORF">CKM354_000077100</name>
</gene>
<keyword evidence="2 3" id="KW-0378">Hydrolase</keyword>
<dbReference type="AlphaFoldDB" id="A0A9P3F7K7"/>
<dbReference type="OrthoDB" id="276276at2759"/>
<evidence type="ECO:0000313" key="5">
    <source>
        <dbReference type="EMBL" id="GIZ37321.1"/>
    </source>
</evidence>
<reference evidence="5 6" key="1">
    <citation type="submission" date="2021-01" db="EMBL/GenBank/DDBJ databases">
        <title>Cercospora kikuchii MAFF 305040 whole genome shotgun sequence.</title>
        <authorList>
            <person name="Kashiwa T."/>
            <person name="Suzuki T."/>
        </authorList>
    </citation>
    <scope>NUCLEOTIDE SEQUENCE [LARGE SCALE GENOMIC DNA]</scope>
    <source>
        <strain evidence="5 6">MAFF 305040</strain>
    </source>
</reference>
<evidence type="ECO:0000313" key="6">
    <source>
        <dbReference type="Proteomes" id="UP000825890"/>
    </source>
</evidence>
<dbReference type="Gene3D" id="3.90.79.10">
    <property type="entry name" value="Nucleoside Triphosphate Pyrophosphohydrolase"/>
    <property type="match status" value="1"/>
</dbReference>
<comment type="caution">
    <text evidence="5">The sequence shown here is derived from an EMBL/GenBank/DDBJ whole genome shotgun (WGS) entry which is preliminary data.</text>
</comment>
<dbReference type="InterPro" id="IPR015797">
    <property type="entry name" value="NUDIX_hydrolase-like_dom_sf"/>
</dbReference>
<evidence type="ECO:0000259" key="4">
    <source>
        <dbReference type="PROSITE" id="PS51462"/>
    </source>
</evidence>
<dbReference type="PRINTS" id="PR00502">
    <property type="entry name" value="NUDIXFAMILY"/>
</dbReference>
<evidence type="ECO:0000256" key="3">
    <source>
        <dbReference type="RuleBase" id="RU003476"/>
    </source>
</evidence>
<dbReference type="PROSITE" id="PS00893">
    <property type="entry name" value="NUDIX_BOX"/>
    <property type="match status" value="1"/>
</dbReference>
<dbReference type="PANTHER" id="PTHR43046:SF14">
    <property type="entry name" value="MUTT_NUDIX FAMILY PROTEIN"/>
    <property type="match status" value="1"/>
</dbReference>
<evidence type="ECO:0000256" key="2">
    <source>
        <dbReference type="ARBA" id="ARBA00022801"/>
    </source>
</evidence>
<sequence>MAELRNPSTSVRDPALDTKIEDLPPGIRYVATGAIFREDIQSTSSSTTSVSGQTAVPVPAPQLLTVKRAADEKAFPDHWELPGGKVDPGETIREGLVREIFEETGLHIVEVVGKLAETPWTSQRGQSWLQYSYVVRVQQPAEVRLDPIEHGEWRWSLEEDLDELLRLPNQKRLMAEAFKFENERLRRRLDRL</sequence>
<accession>A0A9P3F7K7</accession>
<keyword evidence="6" id="KW-1185">Reference proteome</keyword>
<proteinExistence type="inferred from homology"/>
<dbReference type="EMBL" id="BOLY01000001">
    <property type="protein sequence ID" value="GIZ37321.1"/>
    <property type="molecule type" value="Genomic_DNA"/>
</dbReference>
<organism evidence="5 6">
    <name type="scientific">Cercospora kikuchii</name>
    <dbReference type="NCBI Taxonomy" id="84275"/>
    <lineage>
        <taxon>Eukaryota</taxon>
        <taxon>Fungi</taxon>
        <taxon>Dikarya</taxon>
        <taxon>Ascomycota</taxon>
        <taxon>Pezizomycotina</taxon>
        <taxon>Dothideomycetes</taxon>
        <taxon>Dothideomycetidae</taxon>
        <taxon>Mycosphaerellales</taxon>
        <taxon>Mycosphaerellaceae</taxon>
        <taxon>Cercospora</taxon>
    </lineage>
</organism>
<dbReference type="InterPro" id="IPR000086">
    <property type="entry name" value="NUDIX_hydrolase_dom"/>
</dbReference>
<comment type="similarity">
    <text evidence="3">Belongs to the Nudix hydrolase family.</text>
</comment>
<dbReference type="GeneID" id="68286346"/>
<dbReference type="Pfam" id="PF00293">
    <property type="entry name" value="NUDIX"/>
    <property type="match status" value="1"/>
</dbReference>
<dbReference type="SUPFAM" id="SSF55811">
    <property type="entry name" value="Nudix"/>
    <property type="match status" value="1"/>
</dbReference>
<dbReference type="Proteomes" id="UP000825890">
    <property type="component" value="Unassembled WGS sequence"/>
</dbReference>
<dbReference type="InterPro" id="IPR020476">
    <property type="entry name" value="Nudix_hydrolase"/>
</dbReference>
<feature type="domain" description="Nudix hydrolase" evidence="4">
    <location>
        <begin position="45"/>
        <end position="180"/>
    </location>
</feature>
<dbReference type="RefSeq" id="XP_044651808.1">
    <property type="nucleotide sequence ID" value="XM_044795873.1"/>
</dbReference>
<protein>
    <recommendedName>
        <fullName evidence="4">Nudix hydrolase domain-containing protein</fullName>
    </recommendedName>
</protein>